<evidence type="ECO:0000256" key="3">
    <source>
        <dbReference type="ARBA" id="ARBA00023295"/>
    </source>
</evidence>
<keyword evidence="6" id="KW-1185">Reference proteome</keyword>
<keyword evidence="3" id="KW-0326">Glycosidase</keyword>
<evidence type="ECO:0000256" key="1">
    <source>
        <dbReference type="ARBA" id="ARBA00009809"/>
    </source>
</evidence>
<dbReference type="GO" id="GO:0004565">
    <property type="term" value="F:beta-galactosidase activity"/>
    <property type="evidence" value="ECO:0007669"/>
    <property type="project" value="InterPro"/>
</dbReference>
<dbReference type="AlphaFoldDB" id="A0A8J1UZG8"/>
<dbReference type="Gene3D" id="2.60.120.260">
    <property type="entry name" value="Galactose-binding domain-like"/>
    <property type="match status" value="2"/>
</dbReference>
<dbReference type="InterPro" id="IPR026283">
    <property type="entry name" value="B-gal_1-like"/>
</dbReference>
<proteinExistence type="inferred from homology"/>
<dbReference type="PRINTS" id="PR00742">
    <property type="entry name" value="GLHYDRLASE35"/>
</dbReference>
<gene>
    <name evidence="5" type="ORF">OFUS_LOCUS8342</name>
</gene>
<dbReference type="Proteomes" id="UP000749559">
    <property type="component" value="Unassembled WGS sequence"/>
</dbReference>
<evidence type="ECO:0000313" key="6">
    <source>
        <dbReference type="Proteomes" id="UP000749559"/>
    </source>
</evidence>
<evidence type="ECO:0000256" key="4">
    <source>
        <dbReference type="RuleBase" id="RU003679"/>
    </source>
</evidence>
<dbReference type="FunFam" id="2.60.120.260:FF:000049">
    <property type="entry name" value="Beta-galactosidase"/>
    <property type="match status" value="1"/>
</dbReference>
<dbReference type="PANTHER" id="PTHR23421">
    <property type="entry name" value="BETA-GALACTOSIDASE RELATED"/>
    <property type="match status" value="1"/>
</dbReference>
<dbReference type="PIRSF" id="PIRSF006336">
    <property type="entry name" value="B-gal"/>
    <property type="match status" value="1"/>
</dbReference>
<dbReference type="FunFam" id="3.20.20.80:FF:000115">
    <property type="entry name" value="Beta-galactosidase"/>
    <property type="match status" value="1"/>
</dbReference>
<dbReference type="InterPro" id="IPR017853">
    <property type="entry name" value="GH"/>
</dbReference>
<dbReference type="Gene3D" id="3.20.20.80">
    <property type="entry name" value="Glycosidases"/>
    <property type="match status" value="1"/>
</dbReference>
<dbReference type="InterPro" id="IPR008979">
    <property type="entry name" value="Galactose-bd-like_sf"/>
</dbReference>
<sequence length="705" mass="80142">MNVGYQSSKANIYQKMARLGIFRKLLYVAVFLLLLRLFWVNRHWLLTTQVNPNGNARSLLHGLAKHNQAQNMDNNDKPKAEPMMSAGIQQSGMRTGLVAEGKHFYMDGQPIRILSGSFHYFRTPPAYWKDRLYKMKAAGLNTITTYIPWNLHEKTQGNIILDGKWNNIGKFIQEVEEVGLYLIIRPGPFICAEWEFGGLPYWLLRDPNMRVRTSYQPYLNAVERYFNKLLPLLGNYLYTKEKGPIVALQIENEYGSYSDDKEYLLFLQKLYQKFDLYVLHFTSDGSFGLIPGSVPSALKTINFVKNPEKNLRNLTIIQPNKPLFVAEFWSGWFDHWTEKHHAYGAGDLKESVKTILSMGSSINFYMFVGGSNWGFWSGANAKMNSPQYMPTVTSYDYDAPISEAGDLTAKYSALRYLFHELKLVGDLPEIPLETPKASYGVIKMTHCLGLEDLVGILDPSDIKNLSYVSPMEKLDINNNNGQGYGWIMYETKIKKGQKLTFNGEIRDRAQIFLNGKEVAVLNWTESNAHVLLDSSTMGETNTLAVLVENMGRANFRPPVMKTLVFEKQFKGILGDVSFDGKKIAHWQHIPLEFCDVFRKNLLKTKIWKNIVEIQGPAIYRGNLKITGPPKDTFISTEGWSKGIVMINSVNLGRYWSVGPQGTIYVPAPLLKEGDNSVMLFELHSANGDKSVAFLDHPILQIAQKI</sequence>
<comment type="similarity">
    <text evidence="1 4">Belongs to the glycosyl hydrolase 35 family.</text>
</comment>
<keyword evidence="2" id="KW-0378">Hydrolase</keyword>
<dbReference type="Pfam" id="PF21317">
    <property type="entry name" value="BetaGal_ABD_1"/>
    <property type="match status" value="1"/>
</dbReference>
<evidence type="ECO:0000313" key="5">
    <source>
        <dbReference type="EMBL" id="CAH1781829.1"/>
    </source>
</evidence>
<evidence type="ECO:0000256" key="2">
    <source>
        <dbReference type="ARBA" id="ARBA00022801"/>
    </source>
</evidence>
<dbReference type="InterPro" id="IPR048912">
    <property type="entry name" value="BetaGal1-like_ABD1"/>
</dbReference>
<reference evidence="5" key="1">
    <citation type="submission" date="2022-03" db="EMBL/GenBank/DDBJ databases">
        <authorList>
            <person name="Martin C."/>
        </authorList>
    </citation>
    <scope>NUCLEOTIDE SEQUENCE</scope>
</reference>
<dbReference type="Pfam" id="PF01301">
    <property type="entry name" value="Glyco_hydro_35"/>
    <property type="match status" value="1"/>
</dbReference>
<dbReference type="SUPFAM" id="SSF51445">
    <property type="entry name" value="(Trans)glycosidases"/>
    <property type="match status" value="1"/>
</dbReference>
<organism evidence="5 6">
    <name type="scientific">Owenia fusiformis</name>
    <name type="common">Polychaete worm</name>
    <dbReference type="NCBI Taxonomy" id="6347"/>
    <lineage>
        <taxon>Eukaryota</taxon>
        <taxon>Metazoa</taxon>
        <taxon>Spiralia</taxon>
        <taxon>Lophotrochozoa</taxon>
        <taxon>Annelida</taxon>
        <taxon>Polychaeta</taxon>
        <taxon>Sedentaria</taxon>
        <taxon>Canalipalpata</taxon>
        <taxon>Sabellida</taxon>
        <taxon>Oweniida</taxon>
        <taxon>Oweniidae</taxon>
        <taxon>Owenia</taxon>
    </lineage>
</organism>
<dbReference type="OrthoDB" id="1657402at2759"/>
<dbReference type="Pfam" id="PF21467">
    <property type="entry name" value="BetaGal_gal-bd"/>
    <property type="match status" value="1"/>
</dbReference>
<name>A0A8J1UZG8_OWEFU</name>
<dbReference type="GO" id="GO:0005975">
    <property type="term" value="P:carbohydrate metabolic process"/>
    <property type="evidence" value="ECO:0007669"/>
    <property type="project" value="InterPro"/>
</dbReference>
<dbReference type="InterPro" id="IPR001944">
    <property type="entry name" value="Glycoside_Hdrlase_35"/>
</dbReference>
<accession>A0A8J1UZG8</accession>
<dbReference type="InterPro" id="IPR048913">
    <property type="entry name" value="BetaGal_gal-bd"/>
</dbReference>
<dbReference type="InterPro" id="IPR031330">
    <property type="entry name" value="Gly_Hdrlase_35_cat"/>
</dbReference>
<dbReference type="EMBL" id="CAIIXF020000004">
    <property type="protein sequence ID" value="CAH1781829.1"/>
    <property type="molecule type" value="Genomic_DNA"/>
</dbReference>
<comment type="caution">
    <text evidence="5">The sequence shown here is derived from an EMBL/GenBank/DDBJ whole genome shotgun (WGS) entry which is preliminary data.</text>
</comment>
<dbReference type="SUPFAM" id="SSF49785">
    <property type="entry name" value="Galactose-binding domain-like"/>
    <property type="match status" value="1"/>
</dbReference>
<protein>
    <submittedName>
        <fullName evidence="5">Uncharacterized protein</fullName>
    </submittedName>
</protein>